<dbReference type="AlphaFoldDB" id="A0A2P2P8N6"/>
<protein>
    <submittedName>
        <fullName evidence="1">Uncharacterized protein</fullName>
    </submittedName>
</protein>
<proteinExistence type="predicted"/>
<evidence type="ECO:0000313" key="1">
    <source>
        <dbReference type="EMBL" id="MBX51106.1"/>
    </source>
</evidence>
<dbReference type="EMBL" id="GGEC01070622">
    <property type="protein sequence ID" value="MBX51106.1"/>
    <property type="molecule type" value="Transcribed_RNA"/>
</dbReference>
<organism evidence="1">
    <name type="scientific">Rhizophora mucronata</name>
    <name type="common">Asiatic mangrove</name>
    <dbReference type="NCBI Taxonomy" id="61149"/>
    <lineage>
        <taxon>Eukaryota</taxon>
        <taxon>Viridiplantae</taxon>
        <taxon>Streptophyta</taxon>
        <taxon>Embryophyta</taxon>
        <taxon>Tracheophyta</taxon>
        <taxon>Spermatophyta</taxon>
        <taxon>Magnoliopsida</taxon>
        <taxon>eudicotyledons</taxon>
        <taxon>Gunneridae</taxon>
        <taxon>Pentapetalae</taxon>
        <taxon>rosids</taxon>
        <taxon>fabids</taxon>
        <taxon>Malpighiales</taxon>
        <taxon>Rhizophoraceae</taxon>
        <taxon>Rhizophora</taxon>
    </lineage>
</organism>
<accession>A0A2P2P8N6</accession>
<sequence>MIKVCRVMFRASLYGSSLHRWMISLV</sequence>
<reference evidence="1" key="1">
    <citation type="submission" date="2018-02" db="EMBL/GenBank/DDBJ databases">
        <title>Rhizophora mucronata_Transcriptome.</title>
        <authorList>
            <person name="Meera S.P."/>
            <person name="Sreeshan A."/>
            <person name="Augustine A."/>
        </authorList>
    </citation>
    <scope>NUCLEOTIDE SEQUENCE</scope>
    <source>
        <tissue evidence="1">Leaf</tissue>
    </source>
</reference>
<name>A0A2P2P8N6_RHIMU</name>